<dbReference type="OrthoDB" id="3261666at2759"/>
<feature type="compositionally biased region" description="Low complexity" evidence="1">
    <location>
        <begin position="415"/>
        <end position="433"/>
    </location>
</feature>
<protein>
    <submittedName>
        <fullName evidence="3">Uncharacterized protein</fullName>
    </submittedName>
</protein>
<dbReference type="STRING" id="1051891.A0A0C3PY96"/>
<organism evidence="3 4">
    <name type="scientific">Tulasnella calospora MUT 4182</name>
    <dbReference type="NCBI Taxonomy" id="1051891"/>
    <lineage>
        <taxon>Eukaryota</taxon>
        <taxon>Fungi</taxon>
        <taxon>Dikarya</taxon>
        <taxon>Basidiomycota</taxon>
        <taxon>Agaricomycotina</taxon>
        <taxon>Agaricomycetes</taxon>
        <taxon>Cantharellales</taxon>
        <taxon>Tulasnellaceae</taxon>
        <taxon>Tulasnella</taxon>
    </lineage>
</organism>
<gene>
    <name evidence="3" type="ORF">M407DRAFT_11027</name>
</gene>
<feature type="region of interest" description="Disordered" evidence="1">
    <location>
        <begin position="1"/>
        <end position="200"/>
    </location>
</feature>
<feature type="transmembrane region" description="Helical" evidence="2">
    <location>
        <begin position="357"/>
        <end position="379"/>
    </location>
</feature>
<reference evidence="4" key="2">
    <citation type="submission" date="2015-01" db="EMBL/GenBank/DDBJ databases">
        <title>Evolutionary Origins and Diversification of the Mycorrhizal Mutualists.</title>
        <authorList>
            <consortium name="DOE Joint Genome Institute"/>
            <consortium name="Mycorrhizal Genomics Consortium"/>
            <person name="Kohler A."/>
            <person name="Kuo A."/>
            <person name="Nagy L.G."/>
            <person name="Floudas D."/>
            <person name="Copeland A."/>
            <person name="Barry K.W."/>
            <person name="Cichocki N."/>
            <person name="Veneault-Fourrey C."/>
            <person name="LaButti K."/>
            <person name="Lindquist E.A."/>
            <person name="Lipzen A."/>
            <person name="Lundell T."/>
            <person name="Morin E."/>
            <person name="Murat C."/>
            <person name="Riley R."/>
            <person name="Ohm R."/>
            <person name="Sun H."/>
            <person name="Tunlid A."/>
            <person name="Henrissat B."/>
            <person name="Grigoriev I.V."/>
            <person name="Hibbett D.S."/>
            <person name="Martin F."/>
        </authorList>
    </citation>
    <scope>NUCLEOTIDE SEQUENCE [LARGE SCALE GENOMIC DNA]</scope>
    <source>
        <strain evidence="4">MUT 4182</strain>
    </source>
</reference>
<evidence type="ECO:0000313" key="3">
    <source>
        <dbReference type="EMBL" id="KIO20195.1"/>
    </source>
</evidence>
<dbReference type="AlphaFoldDB" id="A0A0C3PY96"/>
<dbReference type="Proteomes" id="UP000054248">
    <property type="component" value="Unassembled WGS sequence"/>
</dbReference>
<keyword evidence="2" id="KW-1133">Transmembrane helix</keyword>
<proteinExistence type="predicted"/>
<keyword evidence="2" id="KW-0472">Membrane</keyword>
<feature type="compositionally biased region" description="Basic and acidic residues" evidence="1">
    <location>
        <begin position="21"/>
        <end position="38"/>
    </location>
</feature>
<feature type="compositionally biased region" description="Polar residues" evidence="1">
    <location>
        <begin position="448"/>
        <end position="458"/>
    </location>
</feature>
<name>A0A0C3PY96_9AGAM</name>
<evidence type="ECO:0000256" key="1">
    <source>
        <dbReference type="SAM" id="MobiDB-lite"/>
    </source>
</evidence>
<feature type="compositionally biased region" description="Basic residues" evidence="1">
    <location>
        <begin position="468"/>
        <end position="479"/>
    </location>
</feature>
<dbReference type="EMBL" id="KN823183">
    <property type="protein sequence ID" value="KIO20195.1"/>
    <property type="molecule type" value="Genomic_DNA"/>
</dbReference>
<feature type="compositionally biased region" description="Polar residues" evidence="1">
    <location>
        <begin position="106"/>
        <end position="128"/>
    </location>
</feature>
<accession>A0A0C3PY96</accession>
<feature type="compositionally biased region" description="Polar residues" evidence="1">
    <location>
        <begin position="54"/>
        <end position="81"/>
    </location>
</feature>
<reference evidence="3 4" key="1">
    <citation type="submission" date="2014-04" db="EMBL/GenBank/DDBJ databases">
        <authorList>
            <consortium name="DOE Joint Genome Institute"/>
            <person name="Kuo A."/>
            <person name="Girlanda M."/>
            <person name="Perotto S."/>
            <person name="Kohler A."/>
            <person name="Nagy L.G."/>
            <person name="Floudas D."/>
            <person name="Copeland A."/>
            <person name="Barry K.W."/>
            <person name="Cichocki N."/>
            <person name="Veneault-Fourrey C."/>
            <person name="LaButti K."/>
            <person name="Lindquist E.A."/>
            <person name="Lipzen A."/>
            <person name="Lundell T."/>
            <person name="Morin E."/>
            <person name="Murat C."/>
            <person name="Sun H."/>
            <person name="Tunlid A."/>
            <person name="Henrissat B."/>
            <person name="Grigoriev I.V."/>
            <person name="Hibbett D.S."/>
            <person name="Martin F."/>
            <person name="Nordberg H.P."/>
            <person name="Cantor M.N."/>
            <person name="Hua S.X."/>
        </authorList>
    </citation>
    <scope>NUCLEOTIDE SEQUENCE [LARGE SCALE GENOMIC DNA]</scope>
    <source>
        <strain evidence="3 4">MUT 4182</strain>
    </source>
</reference>
<evidence type="ECO:0000256" key="2">
    <source>
        <dbReference type="SAM" id="Phobius"/>
    </source>
</evidence>
<keyword evidence="2" id="KW-0812">Transmembrane</keyword>
<keyword evidence="4" id="KW-1185">Reference proteome</keyword>
<sequence>MASSTAFARPPFAVDDQDTQYVEHARQPRRPREERNKISESTYNAYDNYLDPANPNNPHNDSGKLTPSNNTLHRATPSTASDAHGAIGGGLLAALAGDDSDDSDSEYQPSSSRKDTNTSPAMLKSKNQALFEAAVANNNDTPHGPPPPAYEAAGSRKGYPVEKGGTPPRDIIPPRDAKLHPQHPGMADRLSPSPTPSITPPPAAPVQVQIQPNAPQPTRPIPAAGNRAAPAGLTINPPNPGAFQQAQPMLSPLPGSASPYGSPGFHMTPTPIPENEKSSSVMSHDSAMPILRGDKEDTLPLRSGRRIPRVGEKMGNGDDFWRRFSMVVKAEKTKPVTEKKSEWLAKTQRGTAAHRRWAACIGVFLLAAIVGGAVTGWWFTRNNPDHAVPETLGENSAGHTMGETSTVIPTPVSGKKTTSAAAASKTETATADDTTAKRIKRMVEESDSQSQQLAQRTSSEMKDVAGSSRRRRAHAKRSHNLTNHVEPQSERSS</sequence>
<feature type="compositionally biased region" description="Polar residues" evidence="1">
    <location>
        <begin position="393"/>
        <end position="408"/>
    </location>
</feature>
<dbReference type="HOGENOM" id="CLU_025949_0_0_1"/>
<evidence type="ECO:0000313" key="4">
    <source>
        <dbReference type="Proteomes" id="UP000054248"/>
    </source>
</evidence>
<feature type="region of interest" description="Disordered" evidence="1">
    <location>
        <begin position="393"/>
        <end position="493"/>
    </location>
</feature>